<evidence type="ECO:0000313" key="2">
    <source>
        <dbReference type="EMBL" id="KJP89551.1"/>
    </source>
</evidence>
<evidence type="ECO:0000256" key="1">
    <source>
        <dbReference type="SAM" id="MobiDB-lite"/>
    </source>
</evidence>
<dbReference type="RefSeq" id="XP_012333829.1">
    <property type="nucleotide sequence ID" value="XM_012478406.1"/>
</dbReference>
<feature type="compositionally biased region" description="Polar residues" evidence="1">
    <location>
        <begin position="887"/>
        <end position="900"/>
    </location>
</feature>
<feature type="compositionally biased region" description="Basic and acidic residues" evidence="1">
    <location>
        <begin position="824"/>
        <end position="836"/>
    </location>
</feature>
<dbReference type="AlphaFoldDB" id="A0A0D9QU02"/>
<proteinExistence type="predicted"/>
<accession>A0A0D9QU02</accession>
<organism evidence="2 3">
    <name type="scientific">Plasmodium fragile</name>
    <dbReference type="NCBI Taxonomy" id="5857"/>
    <lineage>
        <taxon>Eukaryota</taxon>
        <taxon>Sar</taxon>
        <taxon>Alveolata</taxon>
        <taxon>Apicomplexa</taxon>
        <taxon>Aconoidasida</taxon>
        <taxon>Haemosporida</taxon>
        <taxon>Plasmodiidae</taxon>
        <taxon>Plasmodium</taxon>
        <taxon>Plasmodium (Plasmodium)</taxon>
    </lineage>
</organism>
<feature type="region of interest" description="Disordered" evidence="1">
    <location>
        <begin position="824"/>
        <end position="977"/>
    </location>
</feature>
<name>A0A0D9QU02_PLAFR</name>
<keyword evidence="3" id="KW-1185">Reference proteome</keyword>
<dbReference type="VEuPathDB" id="PlasmoDB:AK88_00762"/>
<gene>
    <name evidence="2" type="ORF">AK88_00762</name>
</gene>
<evidence type="ECO:0000313" key="3">
    <source>
        <dbReference type="Proteomes" id="UP000054561"/>
    </source>
</evidence>
<feature type="compositionally biased region" description="Basic residues" evidence="1">
    <location>
        <begin position="870"/>
        <end position="880"/>
    </location>
</feature>
<dbReference type="OMA" id="ECVNINV"/>
<sequence length="1008" mass="116258">MVLNGPLNGLVNAPLTELLQKWEAKRINLCNVCLCLHHLKKNILLKWGDRRDFLLSSINEETITKVVELLDVNQSGTVASSTKDKYFFLAFVTFVFNTENELLRRSCDMAKEVEENYCKIYNQDTGGGKKNKGKRTDEESQLKGTLQKTMEDDKKHLLEKQLGHDQVEKAKDQSLHPNNVFDQFDVLIKRTVDLEVNHTQGEVNKLLSCKIYVFYVFLKFIFVLTKDCPQMSKYYLKRVRNILQILMTIQLGFLQQNEYLVHLANVTLLLIVHTNIPAVKDCEREFLNFLIMQLNRKKYSLQTIEQILATYLNKKKNINLNDEIYKKLQNYSNDNINLFLTYGKKENLFFFFNLLCLFNSLLHNRVSNSNEHIHFVKPVECVNINVSIKDMLGHVQKVLNYLGTLCRGYLANKTKVDVSLNGGGTYVYCKDESPQEEFTIEEILKGKHPHDFLHGEFPNREKNKQLPNLFTYIIDNVFSFFRGLIKEQDAESISMNVKHLVDFLKIFFMHNNESDLFLINFVGTNFCTYFKELLEKCPSALDELVSYVMCLFRVVKMLTQNTLHTAAAGKLMNILRRIREVEGGASCSNGESNQSGKKGIFLEESIIHRLYNNAVHTLYVFLKNVETYSNEQMKEKIFIQYEHFLFCILDNETNANLDLIFRNSSSLYVTLKLFLILLKLHKFDFENVHNLFFKLIKLEKELPTASQQGPSLFYKNALHSNAALVQKIKTFILANLDLIARGTGETKVEKVKRLERLAKSDVLERADILSQFERPIKGSNVWGKLQTDLKDSQHYAQVHDQMNTPYNGKGKNKRVLEKIKRQGETNEIWENAHAEDTSSSGITTDEHFEEERTQRPTKNNSFINQTEKFKIKKKKKKKIKRAEQEDTASNVQPEMANSSLKKAWRSELANVDEERVDTGEGDDDAASDTANASRQDYTVEGTSKKNKKMLQSGKHDEQQDETLETNRSSHAEGGPANLKELADNVKMVSSSDAMNSLQFMKQSILNDL</sequence>
<protein>
    <submittedName>
        <fullName evidence="2">Uncharacterized protein</fullName>
    </submittedName>
</protein>
<reference evidence="2 3" key="1">
    <citation type="submission" date="2014-03" db="EMBL/GenBank/DDBJ databases">
        <title>The Genome Sequence of Plasmodium fragile nilgiri.</title>
        <authorList>
            <consortium name="The Broad Institute Genomics Platform"/>
            <consortium name="The Broad Institute Genome Sequencing Center for Infectious Disease"/>
            <person name="Neafsey D."/>
            <person name="Duraisingh M."/>
            <person name="Young S.K."/>
            <person name="Zeng Q."/>
            <person name="Gargeya S."/>
            <person name="Abouelleil A."/>
            <person name="Alvarado L."/>
            <person name="Chapman S.B."/>
            <person name="Gainer-Dewar J."/>
            <person name="Goldberg J."/>
            <person name="Griggs A."/>
            <person name="Gujja S."/>
            <person name="Hansen M."/>
            <person name="Howarth C."/>
            <person name="Imamovic A."/>
            <person name="Larimer J."/>
            <person name="Pearson M."/>
            <person name="Poon T.W."/>
            <person name="Priest M."/>
            <person name="Roberts A."/>
            <person name="Saif S."/>
            <person name="Shea T."/>
            <person name="Sykes S."/>
            <person name="Wortman J."/>
            <person name="Nusbaum C."/>
            <person name="Birren B."/>
        </authorList>
    </citation>
    <scope>NUCLEOTIDE SEQUENCE [LARGE SCALE GENOMIC DNA]</scope>
    <source>
        <strain evidence="3">nilgiri</strain>
    </source>
</reference>
<feature type="compositionally biased region" description="Polar residues" evidence="1">
    <location>
        <begin position="856"/>
        <end position="866"/>
    </location>
</feature>
<dbReference type="OrthoDB" id="384590at2759"/>
<feature type="compositionally biased region" description="Basic and acidic residues" evidence="1">
    <location>
        <begin position="844"/>
        <end position="854"/>
    </location>
</feature>
<dbReference type="GeneID" id="24266076"/>
<dbReference type="Proteomes" id="UP000054561">
    <property type="component" value="Unassembled WGS sequence"/>
</dbReference>
<dbReference type="EMBL" id="KQ001650">
    <property type="protein sequence ID" value="KJP89551.1"/>
    <property type="molecule type" value="Genomic_DNA"/>
</dbReference>